<evidence type="ECO:0008006" key="4">
    <source>
        <dbReference type="Google" id="ProtNLM"/>
    </source>
</evidence>
<evidence type="ECO:0000313" key="3">
    <source>
        <dbReference type="Proteomes" id="UP000289954"/>
    </source>
</evidence>
<evidence type="ECO:0000313" key="2">
    <source>
        <dbReference type="EMBL" id="GCE77635.1"/>
    </source>
</evidence>
<accession>A0A402DU47</accession>
<reference evidence="2 3" key="1">
    <citation type="submission" date="2019-01" db="EMBL/GenBank/DDBJ databases">
        <title>Draft genome sequence of Cellulomonas takizawaensis strain TKZ-21.</title>
        <authorList>
            <person name="Yamamura H."/>
            <person name="Hayashi T."/>
            <person name="Hamada M."/>
            <person name="Serisawa Y."/>
            <person name="Matsuyama K."/>
            <person name="Nakagawa Y."/>
            <person name="Otoguro M."/>
            <person name="Yanagida F."/>
            <person name="Hayakawa M."/>
        </authorList>
    </citation>
    <scope>NUCLEOTIDE SEQUENCE [LARGE SCALE GENOMIC DNA]</scope>
    <source>
        <strain evidence="2 3">NBRC12680</strain>
    </source>
</reference>
<keyword evidence="3" id="KW-1185">Reference proteome</keyword>
<comment type="caution">
    <text evidence="2">The sequence shown here is derived from an EMBL/GenBank/DDBJ whole genome shotgun (WGS) entry which is preliminary data.</text>
</comment>
<feature type="transmembrane region" description="Helical" evidence="1">
    <location>
        <begin position="73"/>
        <end position="96"/>
    </location>
</feature>
<dbReference type="InterPro" id="IPR043739">
    <property type="entry name" value="DUF5684"/>
</dbReference>
<dbReference type="OrthoDB" id="3637276at2"/>
<feature type="transmembrane region" description="Helical" evidence="1">
    <location>
        <begin position="15"/>
        <end position="38"/>
    </location>
</feature>
<keyword evidence="1" id="KW-0472">Membrane</keyword>
<protein>
    <recommendedName>
        <fullName evidence="4">Signal peptidase I</fullName>
    </recommendedName>
</protein>
<dbReference type="EMBL" id="BIMR01000232">
    <property type="protein sequence ID" value="GCE77635.1"/>
    <property type="molecule type" value="Genomic_DNA"/>
</dbReference>
<gene>
    <name evidence="2" type="ORF">CBZ_26910</name>
</gene>
<keyword evidence="1" id="KW-0812">Transmembrane</keyword>
<dbReference type="AlphaFoldDB" id="A0A402DU47"/>
<evidence type="ECO:0000256" key="1">
    <source>
        <dbReference type="SAM" id="Phobius"/>
    </source>
</evidence>
<dbReference type="Proteomes" id="UP000289954">
    <property type="component" value="Unassembled WGS sequence"/>
</dbReference>
<dbReference type="RefSeq" id="WP_130782246.1">
    <property type="nucleotide sequence ID" value="NZ_BIMR01000232.1"/>
</dbReference>
<sequence length="144" mass="14800">MFTLTTLASTSTDSAAAAAGAGVGAFIGSVIGYVIAALSLQGMFTKAGEPAWAAWVPIYNTVVLLKISGKPWWWLLLLIIPVVNIVVLVLVSIALAKSFGQGGAFAVGLFLLPIIFYFVLSYGGSQYAGPGGTEVRPGGAASYV</sequence>
<feature type="transmembrane region" description="Helical" evidence="1">
    <location>
        <begin position="103"/>
        <end position="120"/>
    </location>
</feature>
<name>A0A402DU47_9CELL</name>
<keyword evidence="1" id="KW-1133">Transmembrane helix</keyword>
<dbReference type="Pfam" id="PF18936">
    <property type="entry name" value="DUF5684"/>
    <property type="match status" value="1"/>
</dbReference>
<proteinExistence type="predicted"/>
<organism evidence="2 3">
    <name type="scientific">Cellulomonas biazotea</name>
    <dbReference type="NCBI Taxonomy" id="1709"/>
    <lineage>
        <taxon>Bacteria</taxon>
        <taxon>Bacillati</taxon>
        <taxon>Actinomycetota</taxon>
        <taxon>Actinomycetes</taxon>
        <taxon>Micrococcales</taxon>
        <taxon>Cellulomonadaceae</taxon>
        <taxon>Cellulomonas</taxon>
    </lineage>
</organism>